<dbReference type="CDD" id="cd12148">
    <property type="entry name" value="fungal_TF_MHR"/>
    <property type="match status" value="1"/>
</dbReference>
<name>I2G535_USTHO</name>
<feature type="compositionally biased region" description="Polar residues" evidence="3">
    <location>
        <begin position="163"/>
        <end position="173"/>
    </location>
</feature>
<sequence length="1430" mass="159547">MDGDPSRRSPPPRDRLPPSPPPPPPPHSYDPSYRASGTSRDDNIRKRPQLDPAHRFSRPNLDPPPHSGRMHMNRTDDEPPSAQFGVRDGQLSRDNYSYPRPVESGSARSGPYPPSEPPRPSRPTRPDDYFADRPPSMSSVQDGAIMGSRLPPQRLARFEEASPSMNSRSSNMAGTRDPYRPPPQRQLSGDLKTRADGYAESAYYTNRYSINRGPDPRPEHPIPRTRSPGPIQTAYPSAIPPQRISNPSPSSHPNDIADTSSLHRDKRARLDLYSERPQPAVEAILRPPPLRTSSPHRSIASTANDWTEHADLKDRRPRGELGEASYYGDGPGRSGRNVDWVESERYQLSRQTSAVSHHTLESGPGPSDASSSKVKRRKRAVLSCTECKQRKIKCDRNVPNCGSCVRRGVAHLCRWGDERDFLPAAPASNITPSNAALMARIAQLESQIRILQSTSSSSSAVLDAATTERSSAQRAASGKYGASDSSSGQSSPFSGRSSIQNPPSFTSREQNIVDGKLKRDPAIRYDTHAEEEEDSEHSDESTESVARNAGDLLSALARGTSLKDNPRAQPTHRQQASASSRHQAGAPRDNRTGGASQSDSTRGATRDDGSSWADLRRTSLPLDEDLASTTMFNIFAGARRAGISTDALKDGLLEALDLLPSRNKIEALIDHYLREAEPIVQSIHMPSFLRQLGQFWSVLDSIQDASKASSSAPLPDLQFTALILAMCEGACEYMTPAEVLDSEISESRTSINDKLCMLARSCLALLGLGQFVRRPNIWGMQAVIALRHYCYNRDHREEYLVLASMALKAAEFMELHRLGSALKDEERWQEEKRARMQAANDGKDPASSSTHRWKMLTSTQVHDGFETESDGEDLDPDRRERKDMNVMWLPRGVMRRNWGITATKRYKEGSRVSREVGRKVWFAFATLDWLCAAHFDRCYYCKDEMFTTQCPQNIDDADLTDSDSITFDTSKDSDRFHRAKNPFLDKIRTASVPTTNSFISIHIEICHTVRSIADALNHGDKSFETVLAIEARFREILRSLPRFFKLDGESEYDPEIHRFHRERPYLSFQRAVIHEYVHHRLLKLHRLYMSRGYWNAKYIHSTRTCIESARVVIGILRALDNVGCRGQRYWIFKFHIFHAVLTLQADLLYLARQPANREILDKRADVVAGLKMLHARTDVEGRNPLLASSLKVIKVLRGEEQARRSKQQEGSEVSVNSDLPGLSSASESVSSHKKFKTREWTGASESTGDLAEHLECRIGETWYTVDEDKLRTQAEAVRNMAEDSRSPVVHSPPRLSLTSRTPSAEDDVSLRTAADAEPRVRVLGKHPALDSDLPDLSQKQALSDTEGRDTELDDYLKLLSSYQNPDEAPDGAHLFDVLDDLVFENDSTNKLTFGKAVSLPLTSELSPHLPLLRGANDPAAAGAGFDAFAS</sequence>
<gene>
    <name evidence="5" type="ORF">UHOR_00811</name>
</gene>
<feature type="compositionally biased region" description="Basic and acidic residues" evidence="3">
    <location>
        <begin position="1"/>
        <end position="16"/>
    </location>
</feature>
<dbReference type="PANTHER" id="PTHR31001">
    <property type="entry name" value="UNCHARACTERIZED TRANSCRIPTIONAL REGULATORY PROTEIN"/>
    <property type="match status" value="1"/>
</dbReference>
<feature type="compositionally biased region" description="Pro residues" evidence="3">
    <location>
        <begin position="17"/>
        <end position="28"/>
    </location>
</feature>
<feature type="compositionally biased region" description="Polar residues" evidence="3">
    <location>
        <begin position="499"/>
        <end position="510"/>
    </location>
</feature>
<dbReference type="PROSITE" id="PS00463">
    <property type="entry name" value="ZN2_CY6_FUNGAL_1"/>
    <property type="match status" value="1"/>
</dbReference>
<feature type="compositionally biased region" description="Pro residues" evidence="3">
    <location>
        <begin position="111"/>
        <end position="123"/>
    </location>
</feature>
<dbReference type="GO" id="GO:0005634">
    <property type="term" value="C:nucleus"/>
    <property type="evidence" value="ECO:0007669"/>
    <property type="project" value="UniProtKB-SubCell"/>
</dbReference>
<feature type="region of interest" description="Disordered" evidence="3">
    <location>
        <begin position="829"/>
        <end position="851"/>
    </location>
</feature>
<evidence type="ECO:0000256" key="1">
    <source>
        <dbReference type="ARBA" id="ARBA00004123"/>
    </source>
</evidence>
<feature type="region of interest" description="Disordered" evidence="3">
    <location>
        <begin position="349"/>
        <end position="375"/>
    </location>
</feature>
<dbReference type="InterPro" id="IPR001138">
    <property type="entry name" value="Zn2Cys6_DnaBD"/>
</dbReference>
<dbReference type="InterPro" id="IPR036864">
    <property type="entry name" value="Zn2-C6_fun-type_DNA-bd_sf"/>
</dbReference>
<accession>I2G535</accession>
<evidence type="ECO:0000256" key="3">
    <source>
        <dbReference type="SAM" id="MobiDB-lite"/>
    </source>
</evidence>
<feature type="compositionally biased region" description="Basic and acidic residues" evidence="3">
    <location>
        <begin position="306"/>
        <end position="321"/>
    </location>
</feature>
<dbReference type="SMART" id="SM00066">
    <property type="entry name" value="GAL4"/>
    <property type="match status" value="1"/>
</dbReference>
<organism evidence="5 6">
    <name type="scientific">Ustilago hordei</name>
    <name type="common">Barley covered smut fungus</name>
    <dbReference type="NCBI Taxonomy" id="120017"/>
    <lineage>
        <taxon>Eukaryota</taxon>
        <taxon>Fungi</taxon>
        <taxon>Dikarya</taxon>
        <taxon>Basidiomycota</taxon>
        <taxon>Ustilaginomycotina</taxon>
        <taxon>Ustilaginomycetes</taxon>
        <taxon>Ustilaginales</taxon>
        <taxon>Ustilaginaceae</taxon>
        <taxon>Ustilago</taxon>
    </lineage>
</organism>
<dbReference type="OMA" id="HIEICHT"/>
<evidence type="ECO:0000313" key="6">
    <source>
        <dbReference type="Proteomes" id="UP000006174"/>
    </source>
</evidence>
<dbReference type="Proteomes" id="UP000006174">
    <property type="component" value="Unassembled WGS sequence"/>
</dbReference>
<feature type="compositionally biased region" description="Polar residues" evidence="3">
    <location>
        <begin position="571"/>
        <end position="582"/>
    </location>
</feature>
<feature type="region of interest" description="Disordered" evidence="3">
    <location>
        <begin position="1278"/>
        <end position="1309"/>
    </location>
</feature>
<dbReference type="GO" id="GO:0008270">
    <property type="term" value="F:zinc ion binding"/>
    <property type="evidence" value="ECO:0007669"/>
    <property type="project" value="InterPro"/>
</dbReference>
<feature type="region of interest" description="Disordered" evidence="3">
    <location>
        <begin position="1325"/>
        <end position="1348"/>
    </location>
</feature>
<keyword evidence="6" id="KW-1185">Reference proteome</keyword>
<dbReference type="CDD" id="cd00067">
    <property type="entry name" value="GAL4"/>
    <property type="match status" value="1"/>
</dbReference>
<feature type="region of interest" description="Disordered" evidence="3">
    <location>
        <begin position="1"/>
        <end position="337"/>
    </location>
</feature>
<evidence type="ECO:0000259" key="4">
    <source>
        <dbReference type="PROSITE" id="PS50048"/>
    </source>
</evidence>
<feature type="compositionally biased region" description="Polar residues" evidence="3">
    <location>
        <begin position="243"/>
        <end position="260"/>
    </location>
</feature>
<feature type="region of interest" description="Disordered" evidence="3">
    <location>
        <begin position="560"/>
        <end position="612"/>
    </location>
</feature>
<reference evidence="5 6" key="1">
    <citation type="journal article" date="2012" name="Plant Cell">
        <title>Genome comparison of barley and maize smut fungi reveals targeted loss of RNA silencing components and species-specific presence of transposable elements.</title>
        <authorList>
            <person name="Laurie J.D."/>
            <person name="Ali S."/>
            <person name="Linning R."/>
            <person name="Mannhaupt G."/>
            <person name="Wong P."/>
            <person name="Gueldener U."/>
            <person name="Muensterkoetter M."/>
            <person name="Moore R."/>
            <person name="Kahmann R."/>
            <person name="Bakkeren G."/>
            <person name="Schirawski J."/>
        </authorList>
    </citation>
    <scope>NUCLEOTIDE SEQUENCE [LARGE SCALE GENOMIC DNA]</scope>
    <source>
        <strain evidence="6">Uh4875-4</strain>
    </source>
</reference>
<protein>
    <recommendedName>
        <fullName evidence="4">Zn(2)-C6 fungal-type domain-containing protein</fullName>
    </recommendedName>
</protein>
<feature type="domain" description="Zn(2)-C6 fungal-type" evidence="4">
    <location>
        <begin position="383"/>
        <end position="415"/>
    </location>
</feature>
<dbReference type="EMBL" id="CAGI01000190">
    <property type="protein sequence ID" value="CCF54278.1"/>
    <property type="molecule type" value="Genomic_DNA"/>
</dbReference>
<comment type="caution">
    <text evidence="5">The sequence shown here is derived from an EMBL/GenBank/DDBJ whole genome shotgun (WGS) entry which is preliminary data.</text>
</comment>
<comment type="subcellular location">
    <subcellularLocation>
        <location evidence="1">Nucleus</location>
    </subcellularLocation>
</comment>
<feature type="compositionally biased region" description="Basic and acidic residues" evidence="3">
    <location>
        <begin position="39"/>
        <end position="54"/>
    </location>
</feature>
<feature type="region of interest" description="Disordered" evidence="3">
    <location>
        <begin position="472"/>
        <end position="521"/>
    </location>
</feature>
<feature type="compositionally biased region" description="Low complexity" evidence="3">
    <location>
        <begin position="481"/>
        <end position="498"/>
    </location>
</feature>
<proteinExistence type="predicted"/>
<evidence type="ECO:0000256" key="2">
    <source>
        <dbReference type="ARBA" id="ARBA00023242"/>
    </source>
</evidence>
<dbReference type="PROSITE" id="PS50048">
    <property type="entry name" value="ZN2_CY6_FUNGAL_2"/>
    <property type="match status" value="1"/>
</dbReference>
<dbReference type="HOGENOM" id="CLU_254181_0_0_1"/>
<feature type="region of interest" description="Disordered" evidence="3">
    <location>
        <begin position="1201"/>
        <end position="1248"/>
    </location>
</feature>
<dbReference type="STRING" id="1128400.I2G535"/>
<dbReference type="Gene3D" id="4.10.240.10">
    <property type="entry name" value="Zn(2)-C6 fungal-type DNA-binding domain"/>
    <property type="match status" value="1"/>
</dbReference>
<dbReference type="PANTHER" id="PTHR31001:SF76">
    <property type="entry name" value="ZN(2)-C6 FUNGAL-TYPE DOMAIN-CONTAINING PROTEIN"/>
    <property type="match status" value="1"/>
</dbReference>
<dbReference type="SUPFAM" id="SSF57701">
    <property type="entry name" value="Zn2/Cys6 DNA-binding domain"/>
    <property type="match status" value="1"/>
</dbReference>
<dbReference type="eggNOG" id="ENOG502QRPQ">
    <property type="taxonomic scope" value="Eukaryota"/>
</dbReference>
<keyword evidence="2" id="KW-0539">Nucleus</keyword>
<feature type="compositionally biased region" description="Polar residues" evidence="3">
    <location>
        <begin position="291"/>
        <end position="305"/>
    </location>
</feature>
<evidence type="ECO:0000313" key="5">
    <source>
        <dbReference type="EMBL" id="CCF54278.1"/>
    </source>
</evidence>
<dbReference type="Pfam" id="PF00172">
    <property type="entry name" value="Zn_clus"/>
    <property type="match status" value="1"/>
</dbReference>
<feature type="compositionally biased region" description="Polar residues" evidence="3">
    <location>
        <begin position="593"/>
        <end position="603"/>
    </location>
</feature>
<dbReference type="InterPro" id="IPR050613">
    <property type="entry name" value="Sec_Metabolite_Reg"/>
</dbReference>
<dbReference type="GO" id="GO:0000981">
    <property type="term" value="F:DNA-binding transcription factor activity, RNA polymerase II-specific"/>
    <property type="evidence" value="ECO:0007669"/>
    <property type="project" value="InterPro"/>
</dbReference>